<evidence type="ECO:0000313" key="1">
    <source>
        <dbReference type="EMBL" id="CAG6464034.1"/>
    </source>
</evidence>
<dbReference type="EMBL" id="HBUE01050090">
    <property type="protein sequence ID" value="CAG6464034.1"/>
    <property type="molecule type" value="Transcribed_RNA"/>
</dbReference>
<dbReference type="AlphaFoldDB" id="A0A8D8AUP1"/>
<organism evidence="1">
    <name type="scientific">Culex pipiens</name>
    <name type="common">House mosquito</name>
    <dbReference type="NCBI Taxonomy" id="7175"/>
    <lineage>
        <taxon>Eukaryota</taxon>
        <taxon>Metazoa</taxon>
        <taxon>Ecdysozoa</taxon>
        <taxon>Arthropoda</taxon>
        <taxon>Hexapoda</taxon>
        <taxon>Insecta</taxon>
        <taxon>Pterygota</taxon>
        <taxon>Neoptera</taxon>
        <taxon>Endopterygota</taxon>
        <taxon>Diptera</taxon>
        <taxon>Nematocera</taxon>
        <taxon>Culicoidea</taxon>
        <taxon>Culicidae</taxon>
        <taxon>Culicinae</taxon>
        <taxon>Culicini</taxon>
        <taxon>Culex</taxon>
        <taxon>Culex</taxon>
    </lineage>
</organism>
<accession>A0A8D8AUP1</accession>
<name>A0A8D8AUP1_CULPI</name>
<protein>
    <submittedName>
        <fullName evidence="1">(northern house mosquito) hypothetical protein</fullName>
    </submittedName>
</protein>
<reference evidence="1" key="1">
    <citation type="submission" date="2021-05" db="EMBL/GenBank/DDBJ databases">
        <authorList>
            <person name="Alioto T."/>
            <person name="Alioto T."/>
            <person name="Gomez Garrido J."/>
        </authorList>
    </citation>
    <scope>NUCLEOTIDE SEQUENCE</scope>
</reference>
<proteinExistence type="predicted"/>
<sequence length="104" mass="11918">MVKTEHDDQVLEALGNAGGIFIIRLRRSTKNKCQTNDEFEDRTVSVLMDACNETLADSKPTYEKKIPIYLTSGFYNDFNGYLLGTHNNEQFIIKMCKQLISYCP</sequence>